<dbReference type="GO" id="GO:0009986">
    <property type="term" value="C:cell surface"/>
    <property type="evidence" value="ECO:0007669"/>
    <property type="project" value="TreeGrafter"/>
</dbReference>
<dbReference type="GO" id="GO:0005576">
    <property type="term" value="C:extracellular region"/>
    <property type="evidence" value="ECO:0007669"/>
    <property type="project" value="UniProtKB-SubCell"/>
</dbReference>
<proteinExistence type="inferred from homology"/>
<dbReference type="InterPro" id="IPR001547">
    <property type="entry name" value="Glyco_hydro_5"/>
</dbReference>
<evidence type="ECO:0000256" key="7">
    <source>
        <dbReference type="ARBA" id="ARBA00023316"/>
    </source>
</evidence>
<dbReference type="PANTHER" id="PTHR31297:SF1">
    <property type="entry name" value="GLUCAN 1,3-BETA-GLUCOSIDASE I_II-RELATED"/>
    <property type="match status" value="1"/>
</dbReference>
<comment type="subcellular location">
    <subcellularLocation>
        <location evidence="1">Secreted</location>
    </subcellularLocation>
</comment>
<reference evidence="13" key="2">
    <citation type="submission" date="2021-01" db="EMBL/GenBank/DDBJ databases">
        <authorList>
            <person name="Schikora-Tamarit M.A."/>
        </authorList>
    </citation>
    <scope>NUCLEOTIDE SEQUENCE</scope>
    <source>
        <strain evidence="13">CBS2887</strain>
    </source>
</reference>
<keyword evidence="5 10" id="KW-0378">Hydrolase</keyword>
<gene>
    <name evidence="13" type="ORF">WICPIJ_007151</name>
</gene>
<sequence>MKLSLTSLVSVLTAVLQLTEAAPVPQLSEHSTQLYKRGWDYEAETIKGVNLGGWFVLEPFITPSLFEAFGFDESQIPVDEYHYTQRLGKELAQSRLEQHWASWYSEDDFASIAGTGLNMVRIPIGYWAFRLLDNDPYVQGQTKYLDQALEWCRKYNLKVWIDIHGAPGSQNGFDNSGLRDHYDFQKDSNIAVLYEVLGDFFGKYAQPQYDDVIIGLEVLNEPLGSVLDMAKLNDFWAKGYEILRETSLSQNYVIHDAFTAAHYFDDKFLNNQGFYSVVVDHHHYQVFSTGELQRSIDEHVSVACEWGSEAVSEYHWNLCGEWSAALTDCAKWLNGVGKGARYDGTIAGAYIGSCEGSQDITTWSEDKKDTYRRYIEAQLDAFEKRGGWIFWAWKTETALEWDFQKLFYHSIFPVPLTSRKFGNQCS</sequence>
<evidence type="ECO:0000259" key="12">
    <source>
        <dbReference type="Pfam" id="PF00150"/>
    </source>
</evidence>
<keyword evidence="3" id="KW-0964">Secreted</keyword>
<evidence type="ECO:0000256" key="4">
    <source>
        <dbReference type="ARBA" id="ARBA00022729"/>
    </source>
</evidence>
<evidence type="ECO:0000256" key="8">
    <source>
        <dbReference type="ARBA" id="ARBA00036824"/>
    </source>
</evidence>
<dbReference type="OrthoDB" id="62120at2759"/>
<dbReference type="AlphaFoldDB" id="A0A9P8TKN8"/>
<dbReference type="PANTHER" id="PTHR31297">
    <property type="entry name" value="GLUCAN ENDO-1,6-BETA-GLUCOSIDASE B"/>
    <property type="match status" value="1"/>
</dbReference>
<evidence type="ECO:0000256" key="11">
    <source>
        <dbReference type="SAM" id="SignalP"/>
    </source>
</evidence>
<feature type="domain" description="Glycoside hydrolase family 5" evidence="12">
    <location>
        <begin position="88"/>
        <end position="287"/>
    </location>
</feature>
<keyword evidence="4 11" id="KW-0732">Signal</keyword>
<dbReference type="Gene3D" id="3.20.20.80">
    <property type="entry name" value="Glycosidases"/>
    <property type="match status" value="1"/>
</dbReference>
<dbReference type="GO" id="GO:0004338">
    <property type="term" value="F:glucan exo-1,3-beta-glucosidase activity"/>
    <property type="evidence" value="ECO:0007669"/>
    <property type="project" value="UniProtKB-EC"/>
</dbReference>
<evidence type="ECO:0000256" key="1">
    <source>
        <dbReference type="ARBA" id="ARBA00004613"/>
    </source>
</evidence>
<evidence type="ECO:0000256" key="2">
    <source>
        <dbReference type="ARBA" id="ARBA00005641"/>
    </source>
</evidence>
<evidence type="ECO:0000313" key="13">
    <source>
        <dbReference type="EMBL" id="KAH3681846.1"/>
    </source>
</evidence>
<dbReference type="GO" id="GO:0009251">
    <property type="term" value="P:glucan catabolic process"/>
    <property type="evidence" value="ECO:0007669"/>
    <property type="project" value="TreeGrafter"/>
</dbReference>
<name>A0A9P8TKN8_WICPI</name>
<evidence type="ECO:0000256" key="10">
    <source>
        <dbReference type="RuleBase" id="RU361153"/>
    </source>
</evidence>
<keyword evidence="6 10" id="KW-0326">Glycosidase</keyword>
<organism evidence="13 14">
    <name type="scientific">Wickerhamomyces pijperi</name>
    <name type="common">Yeast</name>
    <name type="synonym">Pichia pijperi</name>
    <dbReference type="NCBI Taxonomy" id="599730"/>
    <lineage>
        <taxon>Eukaryota</taxon>
        <taxon>Fungi</taxon>
        <taxon>Dikarya</taxon>
        <taxon>Ascomycota</taxon>
        <taxon>Saccharomycotina</taxon>
        <taxon>Saccharomycetes</taxon>
        <taxon>Phaffomycetales</taxon>
        <taxon>Wickerhamomycetaceae</taxon>
        <taxon>Wickerhamomyces</taxon>
    </lineage>
</organism>
<comment type="similarity">
    <text evidence="2 10">Belongs to the glycosyl hydrolase 5 (cellulase A) family.</text>
</comment>
<dbReference type="GO" id="GO:0009277">
    <property type="term" value="C:fungal-type cell wall"/>
    <property type="evidence" value="ECO:0007669"/>
    <property type="project" value="UniProtKB-ARBA"/>
</dbReference>
<dbReference type="InterPro" id="IPR018087">
    <property type="entry name" value="Glyco_hydro_5_CS"/>
</dbReference>
<comment type="catalytic activity">
    <reaction evidence="8">
        <text>Successive hydrolysis of beta-D-glucose units from the non-reducing ends of (1-&gt;3)-beta-D-glucans, releasing alpha-glucose.</text>
        <dbReference type="EC" id="3.2.1.58"/>
    </reaction>
</comment>
<evidence type="ECO:0000256" key="3">
    <source>
        <dbReference type="ARBA" id="ARBA00022525"/>
    </source>
</evidence>
<evidence type="ECO:0000256" key="6">
    <source>
        <dbReference type="ARBA" id="ARBA00023295"/>
    </source>
</evidence>
<comment type="caution">
    <text evidence="13">The sequence shown here is derived from an EMBL/GenBank/DDBJ whole genome shotgun (WGS) entry which is preliminary data.</text>
</comment>
<dbReference type="SUPFAM" id="SSF51445">
    <property type="entry name" value="(Trans)glycosidases"/>
    <property type="match status" value="1"/>
</dbReference>
<dbReference type="PROSITE" id="PS00659">
    <property type="entry name" value="GLYCOSYL_HYDROL_F5"/>
    <property type="match status" value="1"/>
</dbReference>
<dbReference type="Pfam" id="PF00150">
    <property type="entry name" value="Cellulase"/>
    <property type="match status" value="1"/>
</dbReference>
<dbReference type="GO" id="GO:0071555">
    <property type="term" value="P:cell wall organization"/>
    <property type="evidence" value="ECO:0007669"/>
    <property type="project" value="UniProtKB-KW"/>
</dbReference>
<feature type="chain" id="PRO_5040308594" description="glucan 1,3-beta-glucosidase" evidence="11">
    <location>
        <begin position="22"/>
        <end position="426"/>
    </location>
</feature>
<dbReference type="FunFam" id="3.20.20.80:FF:000033">
    <property type="entry name" value="Glucan 1,3-beta-glucosidase A"/>
    <property type="match status" value="1"/>
</dbReference>
<accession>A0A9P8TKN8</accession>
<evidence type="ECO:0000256" key="9">
    <source>
        <dbReference type="ARBA" id="ARBA00038929"/>
    </source>
</evidence>
<dbReference type="Proteomes" id="UP000774326">
    <property type="component" value="Unassembled WGS sequence"/>
</dbReference>
<evidence type="ECO:0000313" key="14">
    <source>
        <dbReference type="Proteomes" id="UP000774326"/>
    </source>
</evidence>
<evidence type="ECO:0000256" key="5">
    <source>
        <dbReference type="ARBA" id="ARBA00022801"/>
    </source>
</evidence>
<dbReference type="InterPro" id="IPR050386">
    <property type="entry name" value="Glycosyl_hydrolase_5"/>
</dbReference>
<dbReference type="EMBL" id="JAEUBG010004184">
    <property type="protein sequence ID" value="KAH3681846.1"/>
    <property type="molecule type" value="Genomic_DNA"/>
</dbReference>
<keyword evidence="14" id="KW-1185">Reference proteome</keyword>
<dbReference type="EC" id="3.2.1.58" evidence="9"/>
<reference evidence="13" key="1">
    <citation type="journal article" date="2021" name="Open Biol.">
        <title>Shared evolutionary footprints suggest mitochondrial oxidative damage underlies multiple complex I losses in fungi.</title>
        <authorList>
            <person name="Schikora-Tamarit M.A."/>
            <person name="Marcet-Houben M."/>
            <person name="Nosek J."/>
            <person name="Gabaldon T."/>
        </authorList>
    </citation>
    <scope>NUCLEOTIDE SEQUENCE</scope>
    <source>
        <strain evidence="13">CBS2887</strain>
    </source>
</reference>
<dbReference type="InterPro" id="IPR017853">
    <property type="entry name" value="GH"/>
</dbReference>
<keyword evidence="7" id="KW-0961">Cell wall biogenesis/degradation</keyword>
<feature type="signal peptide" evidence="11">
    <location>
        <begin position="1"/>
        <end position="21"/>
    </location>
</feature>
<protein>
    <recommendedName>
        <fullName evidence="9">glucan 1,3-beta-glucosidase</fullName>
        <ecNumber evidence="9">3.2.1.58</ecNumber>
    </recommendedName>
</protein>